<protein>
    <submittedName>
        <fullName evidence="1">Uncharacterized protein</fullName>
    </submittedName>
</protein>
<gene>
    <name evidence="1" type="ordered locus">rrnAC1008</name>
</gene>
<dbReference type="AlphaFoldDB" id="Q5V3C9"/>
<dbReference type="PaxDb" id="272569-rrnAC1008"/>
<name>Q5V3C9_HALMA</name>
<dbReference type="KEGG" id="hma:rrnAC1008"/>
<dbReference type="Proteomes" id="UP000001169">
    <property type="component" value="Chromosome I"/>
</dbReference>
<dbReference type="HOGENOM" id="CLU_3371312_0_0_2"/>
<dbReference type="EnsemblBacteria" id="AAV45973">
    <property type="protein sequence ID" value="AAV45973"/>
    <property type="gene ID" value="rrnAC1008"/>
</dbReference>
<accession>Q5V3C9</accession>
<reference evidence="1 2" key="1">
    <citation type="journal article" date="2004" name="Genome Res.">
        <title>Genome sequence of Haloarcula marismortui: a halophilic archaeon from the Dead Sea.</title>
        <authorList>
            <person name="Baliga N.S."/>
            <person name="Bonneau R."/>
            <person name="Facciotti M.T."/>
            <person name="Pan M."/>
            <person name="Glusman G."/>
            <person name="Deutsch E.W."/>
            <person name="Shannon P."/>
            <person name="Chiu Y."/>
            <person name="Weng R.S."/>
            <person name="Gan R.R."/>
            <person name="Hung P."/>
            <person name="Date S.V."/>
            <person name="Marcotte E."/>
            <person name="Hood L."/>
            <person name="Ng W.V."/>
        </authorList>
    </citation>
    <scope>NUCLEOTIDE SEQUENCE [LARGE SCALE GENOMIC DNA]</scope>
    <source>
        <strain evidence="2">ATCC 43049 / DSM 3752 / JCM 8966 / VKM B-1809</strain>
    </source>
</reference>
<dbReference type="EMBL" id="AY596297">
    <property type="protein sequence ID" value="AAV45973.1"/>
    <property type="molecule type" value="Genomic_DNA"/>
</dbReference>
<keyword evidence="2" id="KW-1185">Reference proteome</keyword>
<proteinExistence type="predicted"/>
<evidence type="ECO:0000313" key="2">
    <source>
        <dbReference type="Proteomes" id="UP000001169"/>
    </source>
</evidence>
<sequence length="34" mass="4025">MNMLSVQVAMDHNIERANIISADYPEYNVWTNRE</sequence>
<organism evidence="1 2">
    <name type="scientific">Haloarcula marismortui (strain ATCC 43049 / DSM 3752 / JCM 8966 / VKM B-1809)</name>
    <name type="common">Halobacterium marismortui</name>
    <dbReference type="NCBI Taxonomy" id="272569"/>
    <lineage>
        <taxon>Archaea</taxon>
        <taxon>Methanobacteriati</taxon>
        <taxon>Methanobacteriota</taxon>
        <taxon>Stenosarchaea group</taxon>
        <taxon>Halobacteria</taxon>
        <taxon>Halobacteriales</taxon>
        <taxon>Haloarculaceae</taxon>
        <taxon>Haloarcula</taxon>
    </lineage>
</organism>
<evidence type="ECO:0000313" key="1">
    <source>
        <dbReference type="EMBL" id="AAV45973.1"/>
    </source>
</evidence>